<evidence type="ECO:0000313" key="3">
    <source>
        <dbReference type="Proteomes" id="UP000007264"/>
    </source>
</evidence>
<evidence type="ECO:0008006" key="4">
    <source>
        <dbReference type="Google" id="ProtNLM"/>
    </source>
</evidence>
<feature type="region of interest" description="Disordered" evidence="1">
    <location>
        <begin position="29"/>
        <end position="49"/>
    </location>
</feature>
<dbReference type="InterPro" id="IPR011009">
    <property type="entry name" value="Kinase-like_dom_sf"/>
</dbReference>
<comment type="caution">
    <text evidence="2">The sequence shown here is derived from an EMBL/GenBank/DDBJ whole genome shotgun (WGS) entry which is preliminary data.</text>
</comment>
<dbReference type="Gene3D" id="1.10.510.10">
    <property type="entry name" value="Transferase(Phosphotransferase) domain 1"/>
    <property type="match status" value="1"/>
</dbReference>
<reference evidence="2 3" key="1">
    <citation type="journal article" date="2012" name="Genome Biol.">
        <title>The genome of the polar eukaryotic microalga coccomyxa subellipsoidea reveals traits of cold adaptation.</title>
        <authorList>
            <person name="Blanc G."/>
            <person name="Agarkova I."/>
            <person name="Grimwood J."/>
            <person name="Kuo A."/>
            <person name="Brueggeman A."/>
            <person name="Dunigan D."/>
            <person name="Gurnon J."/>
            <person name="Ladunga I."/>
            <person name="Lindquist E."/>
            <person name="Lucas S."/>
            <person name="Pangilinan J."/>
            <person name="Proschold T."/>
            <person name="Salamov A."/>
            <person name="Schmutz J."/>
            <person name="Weeks D."/>
            <person name="Yamada T."/>
            <person name="Claverie J.M."/>
            <person name="Grigoriev I."/>
            <person name="Van Etten J."/>
            <person name="Lomsadze A."/>
            <person name="Borodovsky M."/>
        </authorList>
    </citation>
    <scope>NUCLEOTIDE SEQUENCE [LARGE SCALE GENOMIC DNA]</scope>
    <source>
        <strain evidence="2 3">C-169</strain>
    </source>
</reference>
<evidence type="ECO:0000256" key="1">
    <source>
        <dbReference type="SAM" id="MobiDB-lite"/>
    </source>
</evidence>
<dbReference type="EMBL" id="AGSI01000024">
    <property type="protein sequence ID" value="EIE18313.1"/>
    <property type="molecule type" value="Genomic_DNA"/>
</dbReference>
<evidence type="ECO:0000313" key="2">
    <source>
        <dbReference type="EMBL" id="EIE18313.1"/>
    </source>
</evidence>
<sequence length="49" mass="5273">MPLGLPRTPTSLSRLRCLAHDLYQQLTAHDPGQRPSAAGALSHPWLGLA</sequence>
<dbReference type="AlphaFoldDB" id="I0YIU4"/>
<proteinExistence type="predicted"/>
<gene>
    <name evidence="2" type="ORF">COCSUDRAFT_60283</name>
</gene>
<dbReference type="KEGG" id="csl:COCSUDRAFT_60283"/>
<accession>I0YIU4</accession>
<name>I0YIU4_COCSC</name>
<organism evidence="2 3">
    <name type="scientific">Coccomyxa subellipsoidea (strain C-169)</name>
    <name type="common">Green microalga</name>
    <dbReference type="NCBI Taxonomy" id="574566"/>
    <lineage>
        <taxon>Eukaryota</taxon>
        <taxon>Viridiplantae</taxon>
        <taxon>Chlorophyta</taxon>
        <taxon>core chlorophytes</taxon>
        <taxon>Trebouxiophyceae</taxon>
        <taxon>Trebouxiophyceae incertae sedis</taxon>
        <taxon>Coccomyxaceae</taxon>
        <taxon>Coccomyxa</taxon>
        <taxon>Coccomyxa subellipsoidea</taxon>
    </lineage>
</organism>
<keyword evidence="3" id="KW-1185">Reference proteome</keyword>
<dbReference type="RefSeq" id="XP_005642857.1">
    <property type="nucleotide sequence ID" value="XM_005642800.1"/>
</dbReference>
<dbReference type="SUPFAM" id="SSF56112">
    <property type="entry name" value="Protein kinase-like (PK-like)"/>
    <property type="match status" value="1"/>
</dbReference>
<protein>
    <recommendedName>
        <fullName evidence="4">Protein kinase domain-containing protein</fullName>
    </recommendedName>
</protein>
<dbReference type="Proteomes" id="UP000007264">
    <property type="component" value="Unassembled WGS sequence"/>
</dbReference>
<dbReference type="GeneID" id="17036379"/>